<keyword evidence="2" id="KW-1185">Reference proteome</keyword>
<gene>
    <name evidence="1" type="ORF">CCMA1212_005870</name>
</gene>
<evidence type="ECO:0000313" key="2">
    <source>
        <dbReference type="Proteomes" id="UP001642720"/>
    </source>
</evidence>
<proteinExistence type="predicted"/>
<sequence length="115" mass="12836">MLRGTQPCGENWSRVMSQAGIVTATGVSRRRSIIYDAIILDVHDAGSSWRNALASTLHDCLGSNHAWYMSPPKVIRPRREPLKLCLSDRTSPSELRVATRANFGDCVFRLLLLLL</sequence>
<evidence type="ECO:0000313" key="1">
    <source>
        <dbReference type="EMBL" id="TFB02307.1"/>
    </source>
</evidence>
<reference evidence="1 2" key="1">
    <citation type="submission" date="2018-01" db="EMBL/GenBank/DDBJ databases">
        <title>Genome characterization of the sugarcane-associated fungus Trichoderma ghanense CCMA-1212 and their application in lignocelulose bioconversion.</title>
        <authorList>
            <person name="Steindorff A.S."/>
            <person name="Mendes T.D."/>
            <person name="Vilela E.S.D."/>
            <person name="Rodrigues D.S."/>
            <person name="Formighieri E.F."/>
            <person name="Melo I.S."/>
            <person name="Favaro L.C.L."/>
        </authorList>
    </citation>
    <scope>NUCLEOTIDE SEQUENCE [LARGE SCALE GENOMIC DNA]</scope>
    <source>
        <strain evidence="1 2">CCMA-1212</strain>
    </source>
</reference>
<dbReference type="Proteomes" id="UP001642720">
    <property type="component" value="Unassembled WGS sequence"/>
</dbReference>
<accession>A0ABY2H3H2</accession>
<dbReference type="GeneID" id="300577565"/>
<name>A0ABY2H3H2_9HYPO</name>
<comment type="caution">
    <text evidence="1">The sequence shown here is derived from an EMBL/GenBank/DDBJ whole genome shotgun (WGS) entry which is preliminary data.</text>
</comment>
<dbReference type="RefSeq" id="XP_073558508.1">
    <property type="nucleotide sequence ID" value="XM_073703115.1"/>
</dbReference>
<protein>
    <submittedName>
        <fullName evidence="1">Uncharacterized protein</fullName>
    </submittedName>
</protein>
<organism evidence="1 2">
    <name type="scientific">Trichoderma ghanense</name>
    <dbReference type="NCBI Taxonomy" id="65468"/>
    <lineage>
        <taxon>Eukaryota</taxon>
        <taxon>Fungi</taxon>
        <taxon>Dikarya</taxon>
        <taxon>Ascomycota</taxon>
        <taxon>Pezizomycotina</taxon>
        <taxon>Sordariomycetes</taxon>
        <taxon>Hypocreomycetidae</taxon>
        <taxon>Hypocreales</taxon>
        <taxon>Hypocreaceae</taxon>
        <taxon>Trichoderma</taxon>
    </lineage>
</organism>
<dbReference type="EMBL" id="PPTA01000007">
    <property type="protein sequence ID" value="TFB02307.1"/>
    <property type="molecule type" value="Genomic_DNA"/>
</dbReference>